<gene>
    <name evidence="2" type="ORF">LOC68_27990</name>
</gene>
<dbReference type="Gene3D" id="3.40.50.410">
    <property type="entry name" value="von Willebrand factor, type A domain"/>
    <property type="match status" value="1"/>
</dbReference>
<dbReference type="PANTHER" id="PTHR37947:SF1">
    <property type="entry name" value="BLL2462 PROTEIN"/>
    <property type="match status" value="1"/>
</dbReference>
<feature type="transmembrane region" description="Helical" evidence="1">
    <location>
        <begin position="27"/>
        <end position="48"/>
    </location>
</feature>
<reference evidence="2" key="1">
    <citation type="submission" date="2021-11" db="EMBL/GenBank/DDBJ databases">
        <title>Genome sequence.</title>
        <authorList>
            <person name="Sun Q."/>
        </authorList>
    </citation>
    <scope>NUCLEOTIDE SEQUENCE</scope>
    <source>
        <strain evidence="2">JC732</strain>
    </source>
</reference>
<comment type="caution">
    <text evidence="2">The sequence shown here is derived from an EMBL/GenBank/DDBJ whole genome shotgun (WGS) entry which is preliminary data.</text>
</comment>
<dbReference type="SUPFAM" id="SSF53300">
    <property type="entry name" value="vWA-like"/>
    <property type="match status" value="1"/>
</dbReference>
<dbReference type="RefSeq" id="WP_230225109.1">
    <property type="nucleotide sequence ID" value="NZ_JAJKFT010000010.1"/>
</dbReference>
<evidence type="ECO:0008006" key="4">
    <source>
        <dbReference type="Google" id="ProtNLM"/>
    </source>
</evidence>
<dbReference type="Gene3D" id="3.40.50.880">
    <property type="match status" value="1"/>
</dbReference>
<evidence type="ECO:0000313" key="2">
    <source>
        <dbReference type="EMBL" id="MCC9632253.1"/>
    </source>
</evidence>
<protein>
    <recommendedName>
        <fullName evidence="4">VWFA domain-containing protein</fullName>
    </recommendedName>
</protein>
<sequence>MLLLAQTDAAATRTTYEFSRLAEMTQWSHWALLVAIVVLMITFVGWLYRRDTRELSRPVRWTLTGLRLAVLAGLLLFFFNLEKKTESELHENSRVVVLVDTSQSMALANSIESGSSPRYEQIVSKFSQGELLEQLRQQHDVLIYQFDQTAQPTELAVFRRPQTDTVSDTEDSAETEARFRSARLLLMISGGVIVISLLAYLIAFATRRMAPSWRETAAAWAMVGAFALVVGASLAATANLRAPELSLRQLAMGELSVDAAEQAAPEATEEEEKAAPTYADIDWLDKLKPRGIETRIGDAIAQIVQQERGRPIAGILLLSDGVNNGGLEIREAIQIAADSETPVFPIGLGPSERPINLRVVDLEAPSRVFPNDAFQITGYIQAFASKTDFINVQLASGTTDADGTFREETLEGEARRVQLGADGAVVATTFDVTPESLGERTYQLRILSPAGSDQDTSDDHKEAKVQVIQRKNRILLMAGGPSRDFRFLRNQLFRDKDVELHVYLQSGKPGISQESDELLFEFPKDAADLFENYDCIVAFDPDWSQLTLEQAELLERWVAEKAGGLIVTTGPVFTAEWASQRRGDPVVDIVKQLYPVTFHSRGTSIGLDRFGSEKAWPLVFTPEGQSQSFLWLGNDGSTSASRWEEFPGVYGYYAVRDKKEGASVLARYNDPDAALGDDPPIYMATQFYGAGRVFFMASSEMWRIRALHEGYFEQFYTKLIRYVSQGRLLRDSSRGVLLTNKDRLLVGETVEVRAHLTDAKHEPLTDPVVKATVTRPDGRRDELTLTQAEQGGKGQYHGQFTPLIEGDYHIELQLAGGGKDALLARDIRVRLPDKEIERPERDDVAMRQIAEGTGGVYYVGMDAALGKSPLPAVYLPATLPPQDMYTALPDLVDRKFDRLLRTWLLGLICGVLALEWLTRRLLKLA</sequence>
<name>A0A9X1MRM5_9BACT</name>
<dbReference type="Proteomes" id="UP001139103">
    <property type="component" value="Unassembled WGS sequence"/>
</dbReference>
<evidence type="ECO:0000313" key="3">
    <source>
        <dbReference type="Proteomes" id="UP001139103"/>
    </source>
</evidence>
<organism evidence="2 3">
    <name type="scientific">Blastopirellula sediminis</name>
    <dbReference type="NCBI Taxonomy" id="2894196"/>
    <lineage>
        <taxon>Bacteria</taxon>
        <taxon>Pseudomonadati</taxon>
        <taxon>Planctomycetota</taxon>
        <taxon>Planctomycetia</taxon>
        <taxon>Pirellulales</taxon>
        <taxon>Pirellulaceae</taxon>
        <taxon>Blastopirellula</taxon>
    </lineage>
</organism>
<accession>A0A9X1MRM5</accession>
<feature type="transmembrane region" description="Helical" evidence="1">
    <location>
        <begin position="184"/>
        <end position="205"/>
    </location>
</feature>
<keyword evidence="3" id="KW-1185">Reference proteome</keyword>
<dbReference type="InterPro" id="IPR036465">
    <property type="entry name" value="vWFA_dom_sf"/>
</dbReference>
<dbReference type="AlphaFoldDB" id="A0A9X1MRM5"/>
<keyword evidence="1" id="KW-0472">Membrane</keyword>
<dbReference type="PANTHER" id="PTHR37947">
    <property type="entry name" value="BLL2462 PROTEIN"/>
    <property type="match status" value="1"/>
</dbReference>
<feature type="transmembrane region" description="Helical" evidence="1">
    <location>
        <begin position="60"/>
        <end position="79"/>
    </location>
</feature>
<dbReference type="Gene3D" id="2.60.40.10">
    <property type="entry name" value="Immunoglobulins"/>
    <property type="match status" value="1"/>
</dbReference>
<feature type="transmembrane region" description="Helical" evidence="1">
    <location>
        <begin position="217"/>
        <end position="238"/>
    </location>
</feature>
<dbReference type="InterPro" id="IPR029062">
    <property type="entry name" value="Class_I_gatase-like"/>
</dbReference>
<proteinExistence type="predicted"/>
<dbReference type="InterPro" id="IPR013783">
    <property type="entry name" value="Ig-like_fold"/>
</dbReference>
<evidence type="ECO:0000256" key="1">
    <source>
        <dbReference type="SAM" id="Phobius"/>
    </source>
</evidence>
<dbReference type="SUPFAM" id="SSF52317">
    <property type="entry name" value="Class I glutamine amidotransferase-like"/>
    <property type="match status" value="1"/>
</dbReference>
<keyword evidence="1" id="KW-1133">Transmembrane helix</keyword>
<keyword evidence="1" id="KW-0812">Transmembrane</keyword>
<dbReference type="EMBL" id="JAJKFT010000010">
    <property type="protein sequence ID" value="MCC9632253.1"/>
    <property type="molecule type" value="Genomic_DNA"/>
</dbReference>